<dbReference type="SUPFAM" id="SSF52047">
    <property type="entry name" value="RNI-like"/>
    <property type="match status" value="1"/>
</dbReference>
<dbReference type="PROSITE" id="PS50181">
    <property type="entry name" value="FBOX"/>
    <property type="match status" value="1"/>
</dbReference>
<sequence>MALNDSERVDVEKDREDRISALPKNVIDGILELLPVEDAARTSILSKNWRYIWVMLPNLVLNKLFCNKLAARSQYVFKDNVDKILLQHSGDIVKFVLDLSEIVLSPYPDIDRWMIYITRNGVKELTLNMSNNTTYNLPSYIFNCPTLTHLELLSCVFKPPTPFLGFPNLVILRLEKITFVPTTEFCVINAPLLVRLTLIYCNGTKYLNIVSSRLNSLVVRKSYYDIELSCFMNCKNLIILYLVTSNPIFGDRSKLQKLLLSLPILKVLILSSSFLELLSAGTVPQGLPFTLNCLWHLKLGINFGQMGQISYALELIKSSHKLSELEIWVNATSDIVEAISEYLDTPGCLDQPLNKLKYVVIRFFKGSKTELLFVKLLFARCPSLISMSIKQVKASGSKGERNIVIELARYPRASPKAELLYVPRSD</sequence>
<keyword evidence="2" id="KW-1185">Reference proteome</keyword>
<dbReference type="SUPFAM" id="SSF81383">
    <property type="entry name" value="F-box domain"/>
    <property type="match status" value="1"/>
</dbReference>
<organism evidence="2 3">
    <name type="scientific">Nicotiana sylvestris</name>
    <name type="common">Wood tobacco</name>
    <name type="synonym">South American tobacco</name>
    <dbReference type="NCBI Taxonomy" id="4096"/>
    <lineage>
        <taxon>Eukaryota</taxon>
        <taxon>Viridiplantae</taxon>
        <taxon>Streptophyta</taxon>
        <taxon>Embryophyta</taxon>
        <taxon>Tracheophyta</taxon>
        <taxon>Spermatophyta</taxon>
        <taxon>Magnoliopsida</taxon>
        <taxon>eudicotyledons</taxon>
        <taxon>Gunneridae</taxon>
        <taxon>Pentapetalae</taxon>
        <taxon>asterids</taxon>
        <taxon>lamiids</taxon>
        <taxon>Solanales</taxon>
        <taxon>Solanaceae</taxon>
        <taxon>Nicotianoideae</taxon>
        <taxon>Nicotianeae</taxon>
        <taxon>Nicotiana</taxon>
    </lineage>
</organism>
<dbReference type="eggNOG" id="ENOG502QTI8">
    <property type="taxonomic scope" value="Eukaryota"/>
</dbReference>
<dbReference type="Proteomes" id="UP000189701">
    <property type="component" value="Unplaced"/>
</dbReference>
<name>A0A1U7YFJ0_NICSY</name>
<reference evidence="3" key="2">
    <citation type="submission" date="2025-08" db="UniProtKB">
        <authorList>
            <consortium name="RefSeq"/>
        </authorList>
    </citation>
    <scope>IDENTIFICATION</scope>
    <source>
        <tissue evidence="3">Leaf</tissue>
    </source>
</reference>
<dbReference type="STRING" id="4096.A0A1U7YFJ0"/>
<dbReference type="PANTHER" id="PTHR31639:SF333">
    <property type="entry name" value="F-BOX DOMAIN, FBD DOMAIN, LEUCINE-RICH REPEAT DOMAIN, L DOMAIN-LIKE PROTEIN-RELATED"/>
    <property type="match status" value="1"/>
</dbReference>
<evidence type="ECO:0000313" key="3">
    <source>
        <dbReference type="RefSeq" id="XP_009801908.1"/>
    </source>
</evidence>
<accession>A0A1U7YFJ0</accession>
<feature type="domain" description="F-box" evidence="1">
    <location>
        <begin position="16"/>
        <end position="64"/>
    </location>
</feature>
<proteinExistence type="predicted"/>
<dbReference type="Pfam" id="PF00646">
    <property type="entry name" value="F-box"/>
    <property type="match status" value="1"/>
</dbReference>
<evidence type="ECO:0000259" key="1">
    <source>
        <dbReference type="PROSITE" id="PS50181"/>
    </source>
</evidence>
<dbReference type="InterPro" id="IPR055411">
    <property type="entry name" value="LRR_FXL15/At3g58940/PEG3-like"/>
</dbReference>
<dbReference type="InterPro" id="IPR001810">
    <property type="entry name" value="F-box_dom"/>
</dbReference>
<dbReference type="Pfam" id="PF24758">
    <property type="entry name" value="LRR_At5g56370"/>
    <property type="match status" value="1"/>
</dbReference>
<dbReference type="Gene3D" id="3.80.10.10">
    <property type="entry name" value="Ribonuclease Inhibitor"/>
    <property type="match status" value="1"/>
</dbReference>
<dbReference type="InterPro" id="IPR036047">
    <property type="entry name" value="F-box-like_dom_sf"/>
</dbReference>
<dbReference type="PANTHER" id="PTHR31639">
    <property type="entry name" value="F-BOX PROTEIN-LIKE"/>
    <property type="match status" value="1"/>
</dbReference>
<dbReference type="InterPro" id="IPR032675">
    <property type="entry name" value="LRR_dom_sf"/>
</dbReference>
<evidence type="ECO:0000313" key="2">
    <source>
        <dbReference type="Proteomes" id="UP000189701"/>
    </source>
</evidence>
<dbReference type="RefSeq" id="XP_009801908.1">
    <property type="nucleotide sequence ID" value="XM_009803606.1"/>
</dbReference>
<gene>
    <name evidence="3" type="primary">LOC104247559</name>
</gene>
<dbReference type="AlphaFoldDB" id="A0A1U7YFJ0"/>
<protein>
    <submittedName>
        <fullName evidence="3">F-box/FBD/LRR-repeat protein At1g13570-like isoform X1</fullName>
    </submittedName>
</protein>
<reference evidence="2" key="1">
    <citation type="journal article" date="2013" name="Genome Biol.">
        <title>Reference genomes and transcriptomes of Nicotiana sylvestris and Nicotiana tomentosiformis.</title>
        <authorList>
            <person name="Sierro N."/>
            <person name="Battey J.N."/>
            <person name="Ouadi S."/>
            <person name="Bovet L."/>
            <person name="Goepfert S."/>
            <person name="Bakaher N."/>
            <person name="Peitsch M.C."/>
            <person name="Ivanov N.V."/>
        </authorList>
    </citation>
    <scope>NUCLEOTIDE SEQUENCE [LARGE SCALE GENOMIC DNA]</scope>
</reference>